<protein>
    <recommendedName>
        <fullName evidence="6">FecR family protein</fullName>
    </recommendedName>
</protein>
<evidence type="ECO:0000259" key="3">
    <source>
        <dbReference type="Pfam" id="PF16220"/>
    </source>
</evidence>
<organism evidence="4 5">
    <name type="scientific">Pseudomonas alkylphenolica</name>
    <dbReference type="NCBI Taxonomy" id="237609"/>
    <lineage>
        <taxon>Bacteria</taxon>
        <taxon>Pseudomonadati</taxon>
        <taxon>Pseudomonadota</taxon>
        <taxon>Gammaproteobacteria</taxon>
        <taxon>Pseudomonadales</taxon>
        <taxon>Pseudomonadaceae</taxon>
        <taxon>Pseudomonas</taxon>
    </lineage>
</organism>
<keyword evidence="1" id="KW-0812">Transmembrane</keyword>
<dbReference type="Gene3D" id="2.60.120.1440">
    <property type="match status" value="1"/>
</dbReference>
<evidence type="ECO:0008006" key="6">
    <source>
        <dbReference type="Google" id="ProtNLM"/>
    </source>
</evidence>
<feature type="domain" description="FecR protein" evidence="2">
    <location>
        <begin position="109"/>
        <end position="200"/>
    </location>
</feature>
<dbReference type="OrthoDB" id="1099576at2"/>
<dbReference type="InterPro" id="IPR032623">
    <property type="entry name" value="FecR_N"/>
</dbReference>
<dbReference type="Proteomes" id="UP000288983">
    <property type="component" value="Unassembled WGS sequence"/>
</dbReference>
<comment type="caution">
    <text evidence="4">The sequence shown here is derived from an EMBL/GenBank/DDBJ whole genome shotgun (WGS) entry which is preliminary data.</text>
</comment>
<reference evidence="4 5" key="1">
    <citation type="submission" date="2018-06" db="EMBL/GenBank/DDBJ databases">
        <title>Bacteria isolated from soil of Wuhan.</title>
        <authorList>
            <person name="Wei X."/>
            <person name="Chunhua H."/>
        </authorList>
    </citation>
    <scope>NUCLEOTIDE SEQUENCE [LARGE SCALE GENOMIC DNA]</scope>
    <source>
        <strain evidence="5">xwS2</strain>
    </source>
</reference>
<dbReference type="GO" id="GO:0016989">
    <property type="term" value="F:sigma factor antagonist activity"/>
    <property type="evidence" value="ECO:0007669"/>
    <property type="project" value="TreeGrafter"/>
</dbReference>
<sequence>MNRDDSIEAQAAEWVLRLSEGALSAQERQAFERWRQQDTRHQATYERISGVVAQLHSLRSQRAPARAALQLPAKRRVKARHLLAIGVLLANLGVVLSLSGYRVDDWFADMHTAPGQWQTHTLEDGSRITLYGNSALDLQFDPAQRRLELRRGQVLVDVAHDASRPFVVVTSDGSFKALGTRFVVSQGAGQSELSMLQSTVAVQSADRSQSLEVQRGGRAWARHDAVGRLPDIDPASLEQAWQRHQLVVDNVPLAQVLETLGRQRRGHLQFDAAALADLRVSAVLPLDDTDRALNLLAQALPIRLQQYTPLWIRIEAEKN</sequence>
<evidence type="ECO:0000259" key="2">
    <source>
        <dbReference type="Pfam" id="PF04773"/>
    </source>
</evidence>
<evidence type="ECO:0000256" key="1">
    <source>
        <dbReference type="SAM" id="Phobius"/>
    </source>
</evidence>
<dbReference type="InterPro" id="IPR006860">
    <property type="entry name" value="FecR"/>
</dbReference>
<gene>
    <name evidence="4" type="ORF">DM813_22920</name>
</gene>
<proteinExistence type="predicted"/>
<name>A0A443ZK43_9PSED</name>
<evidence type="ECO:0000313" key="5">
    <source>
        <dbReference type="Proteomes" id="UP000288983"/>
    </source>
</evidence>
<evidence type="ECO:0000313" key="4">
    <source>
        <dbReference type="EMBL" id="RWU19167.1"/>
    </source>
</evidence>
<dbReference type="PANTHER" id="PTHR30273">
    <property type="entry name" value="PERIPLASMIC SIGNAL SENSOR AND SIGMA FACTOR ACTIVATOR FECR-RELATED"/>
    <property type="match status" value="1"/>
</dbReference>
<dbReference type="EMBL" id="QJRG01000048">
    <property type="protein sequence ID" value="RWU19167.1"/>
    <property type="molecule type" value="Genomic_DNA"/>
</dbReference>
<feature type="domain" description="FecR N-terminal" evidence="3">
    <location>
        <begin position="10"/>
        <end position="49"/>
    </location>
</feature>
<keyword evidence="1" id="KW-0472">Membrane</keyword>
<feature type="transmembrane region" description="Helical" evidence="1">
    <location>
        <begin position="82"/>
        <end position="101"/>
    </location>
</feature>
<dbReference type="PIRSF" id="PIRSF018266">
    <property type="entry name" value="FecR"/>
    <property type="match status" value="1"/>
</dbReference>
<dbReference type="InterPro" id="IPR012373">
    <property type="entry name" value="Ferrdict_sens_TM"/>
</dbReference>
<accession>A0A443ZK43</accession>
<dbReference type="PANTHER" id="PTHR30273:SF2">
    <property type="entry name" value="PROTEIN FECR"/>
    <property type="match status" value="1"/>
</dbReference>
<dbReference type="RefSeq" id="WP_128325652.1">
    <property type="nucleotide sequence ID" value="NZ_QJRG01000048.1"/>
</dbReference>
<dbReference type="AlphaFoldDB" id="A0A443ZK43"/>
<keyword evidence="1" id="KW-1133">Transmembrane helix</keyword>
<dbReference type="Pfam" id="PF16220">
    <property type="entry name" value="DUF4880"/>
    <property type="match status" value="1"/>
</dbReference>
<dbReference type="Pfam" id="PF04773">
    <property type="entry name" value="FecR"/>
    <property type="match status" value="1"/>
</dbReference>